<evidence type="ECO:0000313" key="5">
    <source>
        <dbReference type="EMBL" id="OAX31856.1"/>
    </source>
</evidence>
<dbReference type="Pfam" id="PF13193">
    <property type="entry name" value="AMP-binding_C"/>
    <property type="match status" value="1"/>
</dbReference>
<feature type="domain" description="AMP-binding enzyme C-terminal" evidence="4">
    <location>
        <begin position="464"/>
        <end position="549"/>
    </location>
</feature>
<evidence type="ECO:0000256" key="1">
    <source>
        <dbReference type="ARBA" id="ARBA00006432"/>
    </source>
</evidence>
<keyword evidence="2" id="KW-0436">Ligase</keyword>
<dbReference type="Gene3D" id="3.30.300.30">
    <property type="match status" value="1"/>
</dbReference>
<proteinExistence type="inferred from homology"/>
<dbReference type="InterPro" id="IPR025110">
    <property type="entry name" value="AMP-bd_C"/>
</dbReference>
<dbReference type="Gene3D" id="3.40.50.12780">
    <property type="entry name" value="N-terminal domain of ligase-like"/>
    <property type="match status" value="1"/>
</dbReference>
<dbReference type="InterPro" id="IPR045851">
    <property type="entry name" value="AMP-bd_C_sf"/>
</dbReference>
<dbReference type="PROSITE" id="PS00455">
    <property type="entry name" value="AMP_BINDING"/>
    <property type="match status" value="1"/>
</dbReference>
<gene>
    <name evidence="5" type="ORF">K503DRAFT_777227</name>
</gene>
<evidence type="ECO:0000259" key="4">
    <source>
        <dbReference type="Pfam" id="PF13193"/>
    </source>
</evidence>
<reference evidence="5 6" key="1">
    <citation type="submission" date="2016-06" db="EMBL/GenBank/DDBJ databases">
        <title>Comparative genomics of the ectomycorrhizal sister species Rhizopogon vinicolor and Rhizopogon vesiculosus (Basidiomycota: Boletales) reveals a divergence of the mating type B locus.</title>
        <authorList>
            <consortium name="DOE Joint Genome Institute"/>
            <person name="Mujic A.B."/>
            <person name="Kuo A."/>
            <person name="Tritt A."/>
            <person name="Lipzen A."/>
            <person name="Chen C."/>
            <person name="Johnson J."/>
            <person name="Sharma A."/>
            <person name="Barry K."/>
            <person name="Grigoriev I.V."/>
            <person name="Spatafora J.W."/>
        </authorList>
    </citation>
    <scope>NUCLEOTIDE SEQUENCE [LARGE SCALE GENOMIC DNA]</scope>
    <source>
        <strain evidence="5 6">AM-OR11-026</strain>
    </source>
</reference>
<evidence type="ECO:0000313" key="6">
    <source>
        <dbReference type="Proteomes" id="UP000092154"/>
    </source>
</evidence>
<organism evidence="5 6">
    <name type="scientific">Rhizopogon vinicolor AM-OR11-026</name>
    <dbReference type="NCBI Taxonomy" id="1314800"/>
    <lineage>
        <taxon>Eukaryota</taxon>
        <taxon>Fungi</taxon>
        <taxon>Dikarya</taxon>
        <taxon>Basidiomycota</taxon>
        <taxon>Agaricomycotina</taxon>
        <taxon>Agaricomycetes</taxon>
        <taxon>Agaricomycetidae</taxon>
        <taxon>Boletales</taxon>
        <taxon>Suillineae</taxon>
        <taxon>Rhizopogonaceae</taxon>
        <taxon>Rhizopogon</taxon>
    </lineage>
</organism>
<sequence>MHHKSLFPDPPKVPESNIHHLLFDRPDQKEWPDYTAFVDVATGQRRSFREFVERVRDGATALGADVAQGGLDIRPENGEVVGILSENCMDYISLIHSLLVITVPFALFSSYSTPYEFNIANSLSQPTRIFASPSLLPLALTSGLPADRIYLLEGENEGHTSYNQLVFSVRKDGILRVPVRHATKDALAYMQFSSGTSGLPKVIMASHGNIAYANVVMTQYGKEIGKVQAPPVWNTPERIQVDFLVVPLYHSLGFHSASFNFIRPTTVVILPKWNIDVFFDSIPKYHITTLILVPSLIHQIVHHPRSKTADLSSVKTIGCAAAHLSPQLSEQFLARFPHLERVGVGYGLSEFTMPVTMRSLPGMLNGRAKDKPGSVGILFPGVEARIIRPDGSLAGPNEAGELLVRGAAAVLGYKGNDKATRETFVDGWVRTGDRMRIDEEGVLFFEDRAKDTLKVSGAQVSPAEIENTLLAHQDKFITDVTVAGVSGGRTSDERIPRAWVVLSPAGTALGEKEVVARLHEWVQQRLSGYKWLRGGIGIVDAIPKSPTGKVLRRVLVEEYENAMKAEAKL</sequence>
<protein>
    <submittedName>
        <fullName evidence="5">Acetyl-CoA synthetase-like protein</fullName>
    </submittedName>
</protein>
<dbReference type="InterPro" id="IPR020845">
    <property type="entry name" value="AMP-binding_CS"/>
</dbReference>
<dbReference type="PANTHER" id="PTHR24096:SF149">
    <property type="entry name" value="AMP-BINDING DOMAIN-CONTAINING PROTEIN-RELATED"/>
    <property type="match status" value="1"/>
</dbReference>
<keyword evidence="6" id="KW-1185">Reference proteome</keyword>
<dbReference type="Pfam" id="PF00501">
    <property type="entry name" value="AMP-binding"/>
    <property type="match status" value="1"/>
</dbReference>
<dbReference type="STRING" id="1314800.A0A1B7MGX8"/>
<dbReference type="OrthoDB" id="1898221at2759"/>
<dbReference type="PANTHER" id="PTHR24096">
    <property type="entry name" value="LONG-CHAIN-FATTY-ACID--COA LIGASE"/>
    <property type="match status" value="1"/>
</dbReference>
<dbReference type="InParanoid" id="A0A1B7MGX8"/>
<dbReference type="InterPro" id="IPR042099">
    <property type="entry name" value="ANL_N_sf"/>
</dbReference>
<accession>A0A1B7MGX8</accession>
<name>A0A1B7MGX8_9AGAM</name>
<evidence type="ECO:0000259" key="3">
    <source>
        <dbReference type="Pfam" id="PF00501"/>
    </source>
</evidence>
<comment type="similarity">
    <text evidence="1">Belongs to the ATP-dependent AMP-binding enzyme family.</text>
</comment>
<dbReference type="EMBL" id="KV449211">
    <property type="protein sequence ID" value="OAX31856.1"/>
    <property type="molecule type" value="Genomic_DNA"/>
</dbReference>
<dbReference type="Proteomes" id="UP000092154">
    <property type="component" value="Unassembled WGS sequence"/>
</dbReference>
<evidence type="ECO:0000256" key="2">
    <source>
        <dbReference type="ARBA" id="ARBA00022598"/>
    </source>
</evidence>
<dbReference type="GO" id="GO:0016405">
    <property type="term" value="F:CoA-ligase activity"/>
    <property type="evidence" value="ECO:0007669"/>
    <property type="project" value="TreeGrafter"/>
</dbReference>
<dbReference type="SUPFAM" id="SSF56801">
    <property type="entry name" value="Acetyl-CoA synthetase-like"/>
    <property type="match status" value="1"/>
</dbReference>
<feature type="domain" description="AMP-dependent synthetase/ligase" evidence="3">
    <location>
        <begin position="29"/>
        <end position="413"/>
    </location>
</feature>
<dbReference type="AlphaFoldDB" id="A0A1B7MGX8"/>
<dbReference type="InterPro" id="IPR000873">
    <property type="entry name" value="AMP-dep_synth/lig_dom"/>
</dbReference>